<proteinExistence type="predicted"/>
<reference evidence="4" key="1">
    <citation type="submission" date="2018-09" db="EMBL/GenBank/DDBJ databases">
        <title>Acidovorax cavernicola nov. sp. isolated from Gruta de las Maravillas (Aracena, Spain).</title>
        <authorList>
            <person name="Jurado V."/>
            <person name="Gutierrez-Patricio S."/>
            <person name="Gonzalez-Pimentel J.L."/>
            <person name="Miller A.Z."/>
            <person name="Laiz L."/>
            <person name="Saiz-Jimenez C."/>
        </authorList>
    </citation>
    <scope>NUCLEOTIDE SEQUENCE [LARGE SCALE GENOMIC DNA]</scope>
    <source>
        <strain evidence="4">1011MAR3C25</strain>
    </source>
</reference>
<organism evidence="3 4">
    <name type="scientific">Paracoccus onubensis</name>
    <dbReference type="NCBI Taxonomy" id="1675788"/>
    <lineage>
        <taxon>Bacteria</taxon>
        <taxon>Pseudomonadati</taxon>
        <taxon>Pseudomonadota</taxon>
        <taxon>Alphaproteobacteria</taxon>
        <taxon>Rhodobacterales</taxon>
        <taxon>Paracoccaceae</taxon>
        <taxon>Paracoccus</taxon>
    </lineage>
</organism>
<dbReference type="CDD" id="cd01830">
    <property type="entry name" value="XynE_like"/>
    <property type="match status" value="1"/>
</dbReference>
<comment type="caution">
    <text evidence="3">The sequence shown here is derived from an EMBL/GenBank/DDBJ whole genome shotgun (WGS) entry which is preliminary data.</text>
</comment>
<dbReference type="Pfam" id="PF13472">
    <property type="entry name" value="Lipase_GDSL_2"/>
    <property type="match status" value="1"/>
</dbReference>
<dbReference type="EMBL" id="QZCG01000005">
    <property type="protein sequence ID" value="RJE85929.1"/>
    <property type="molecule type" value="Genomic_DNA"/>
</dbReference>
<dbReference type="AlphaFoldDB" id="A0A418SYB4"/>
<protein>
    <submittedName>
        <fullName evidence="3">SGNH/GDSL hydrolase family protein</fullName>
    </submittedName>
</protein>
<dbReference type="Gene3D" id="3.40.50.1110">
    <property type="entry name" value="SGNH hydrolase"/>
    <property type="match status" value="1"/>
</dbReference>
<dbReference type="InterPro" id="IPR053140">
    <property type="entry name" value="GDSL_Rv0518-like"/>
</dbReference>
<evidence type="ECO:0000259" key="2">
    <source>
        <dbReference type="Pfam" id="PF13472"/>
    </source>
</evidence>
<dbReference type="PANTHER" id="PTHR43784">
    <property type="entry name" value="GDSL-LIKE LIPASE/ACYLHYDROLASE, PUTATIVE (AFU_ORTHOLOGUE AFUA_2G00820)-RELATED"/>
    <property type="match status" value="1"/>
</dbReference>
<accession>A0A418SYB4</accession>
<dbReference type="Proteomes" id="UP000284202">
    <property type="component" value="Unassembled WGS sequence"/>
</dbReference>
<dbReference type="PANTHER" id="PTHR43784:SF2">
    <property type="entry name" value="GDSL-LIKE LIPASE_ACYLHYDROLASE, PUTATIVE (AFU_ORTHOLOGUE AFUA_2G00820)-RELATED"/>
    <property type="match status" value="1"/>
</dbReference>
<feature type="domain" description="SGNH hydrolase-type esterase" evidence="2">
    <location>
        <begin position="225"/>
        <end position="422"/>
    </location>
</feature>
<dbReference type="GO" id="GO:0016788">
    <property type="term" value="F:hydrolase activity, acting on ester bonds"/>
    <property type="evidence" value="ECO:0007669"/>
    <property type="project" value="UniProtKB-ARBA"/>
</dbReference>
<dbReference type="SUPFAM" id="SSF52266">
    <property type="entry name" value="SGNH hydrolase"/>
    <property type="match status" value="1"/>
</dbReference>
<keyword evidence="4" id="KW-1185">Reference proteome</keyword>
<dbReference type="InterPro" id="IPR013830">
    <property type="entry name" value="SGNH_hydro"/>
</dbReference>
<sequence>MGAWKPVPAWRRYACPGRAADPCNLQIRGKIMKPIATTITAMLLTLTAGTVSAQPQEWVPAWAASPEAVWNTEFDFPTGLPESIAGQTIRQPLTLAWGGDSLRITLSNSYGTKPLPVDAAMVAHGGEAAALEGRELPVLFGGKPKVIIPPGARIVSDPVALPVDAGQRLAVTLHYGEGAVAQDFHWDARETGFVLDGDRIEEEITARLTLANVLTDHPAGMVVAAMGDSITDGNGAAMNEDVRWPDFLARRLASEGVAVINAGISGGRLLSDGMGESVLARIDRDAFAVPGIDAVVLLIGTNDIAWPGSPFAPDETPMTLDRLQAGIAAVAAKSKAQGVRLIVGTVPPFRGALPDTPLAATYWSDGKDALRREFNDWLRKTDLVDALVDFDAVLRDPDDPSQLNPSYDSGDRLHPGAEGNEAMAAAISLELLRGKE</sequence>
<dbReference type="InterPro" id="IPR036514">
    <property type="entry name" value="SGNH_hydro_sf"/>
</dbReference>
<feature type="region of interest" description="Disordered" evidence="1">
    <location>
        <begin position="398"/>
        <end position="417"/>
    </location>
</feature>
<gene>
    <name evidence="3" type="ORF">D3P04_09315</name>
</gene>
<dbReference type="OrthoDB" id="1828825at2"/>
<evidence type="ECO:0000313" key="3">
    <source>
        <dbReference type="EMBL" id="RJE85929.1"/>
    </source>
</evidence>
<evidence type="ECO:0000313" key="4">
    <source>
        <dbReference type="Proteomes" id="UP000284202"/>
    </source>
</evidence>
<keyword evidence="3" id="KW-0378">Hydrolase</keyword>
<evidence type="ECO:0000256" key="1">
    <source>
        <dbReference type="SAM" id="MobiDB-lite"/>
    </source>
</evidence>
<name>A0A418SYB4_9RHOB</name>